<evidence type="ECO:0000256" key="3">
    <source>
        <dbReference type="ARBA" id="ARBA00022723"/>
    </source>
</evidence>
<evidence type="ECO:0000313" key="8">
    <source>
        <dbReference type="Proteomes" id="UP000253941"/>
    </source>
</evidence>
<dbReference type="Proteomes" id="UP000253941">
    <property type="component" value="Unassembled WGS sequence"/>
</dbReference>
<gene>
    <name evidence="7" type="ORF">DRB17_09040</name>
</gene>
<evidence type="ECO:0000313" key="7">
    <source>
        <dbReference type="EMBL" id="RDD62360.1"/>
    </source>
</evidence>
<dbReference type="InterPro" id="IPR043461">
    <property type="entry name" value="LpxH-like"/>
</dbReference>
<dbReference type="RefSeq" id="WP_114581872.1">
    <property type="nucleotide sequence ID" value="NZ_QPMH01000006.1"/>
</dbReference>
<accession>A0A369TAP7</accession>
<feature type="domain" description="Calcineurin-like phosphoesterase" evidence="6">
    <location>
        <begin position="12"/>
        <end position="213"/>
    </location>
</feature>
<dbReference type="PANTHER" id="PTHR34990">
    <property type="entry name" value="UDP-2,3-DIACYLGLUCOSAMINE HYDROLASE-RELATED"/>
    <property type="match status" value="1"/>
</dbReference>
<dbReference type="Gene3D" id="3.60.21.10">
    <property type="match status" value="1"/>
</dbReference>
<sequence>MPVAERLDIMHRAIFLSDFHLGSRLAKAEHLLSFIESNEAATWYLVGDIYDIKRLRRRHYWPASHGRVVRALRRKARAGARIVYLPGNHDPDLRNRTGPRALLPGVEVAERAIHTTADGRKLLVVHGDEYEPAAPASTPGYWAGCAAYLTGVAASEIVGRSRALLGFDYWSLAAFLKNRTLPYVPFVSKYRANLRQAARLHGANGVVCGHIHHASIEFGDGILYLNCGDWVDSCTAVVEDWSGNLGLLPWSRRAGSSERAPEVLSPQAVAAR</sequence>
<keyword evidence="1" id="KW-1003">Cell membrane</keyword>
<evidence type="ECO:0000259" key="6">
    <source>
        <dbReference type="Pfam" id="PF00149"/>
    </source>
</evidence>
<keyword evidence="5" id="KW-0464">Manganese</keyword>
<dbReference type="AlphaFoldDB" id="A0A369TAP7"/>
<reference evidence="7 8" key="1">
    <citation type="submission" date="2018-07" db="EMBL/GenBank/DDBJ databases">
        <title>Venubactetium sediminum gen. nov., sp. nov., isolated from a marine solar saltern.</title>
        <authorList>
            <person name="Wang S."/>
        </authorList>
    </citation>
    <scope>NUCLEOTIDE SEQUENCE [LARGE SCALE GENOMIC DNA]</scope>
    <source>
        <strain evidence="7 8">WD2A32</strain>
    </source>
</reference>
<dbReference type="InterPro" id="IPR004843">
    <property type="entry name" value="Calcineurin-like_PHP"/>
</dbReference>
<proteinExistence type="predicted"/>
<dbReference type="CDD" id="cd07398">
    <property type="entry name" value="MPP_YbbF-LpxH"/>
    <property type="match status" value="1"/>
</dbReference>
<evidence type="ECO:0000256" key="1">
    <source>
        <dbReference type="ARBA" id="ARBA00022475"/>
    </source>
</evidence>
<dbReference type="PANTHER" id="PTHR34990:SF2">
    <property type="entry name" value="BLL8164 PROTEIN"/>
    <property type="match status" value="1"/>
</dbReference>
<dbReference type="EMBL" id="QPMH01000006">
    <property type="protein sequence ID" value="RDD62360.1"/>
    <property type="molecule type" value="Genomic_DNA"/>
</dbReference>
<keyword evidence="8" id="KW-1185">Reference proteome</keyword>
<protein>
    <submittedName>
        <fullName evidence="7">UDP-2,3-diacylglucosamine diphosphatase</fullName>
    </submittedName>
</protein>
<dbReference type="GO" id="GO:0016020">
    <property type="term" value="C:membrane"/>
    <property type="evidence" value="ECO:0007669"/>
    <property type="project" value="GOC"/>
</dbReference>
<dbReference type="InterPro" id="IPR029052">
    <property type="entry name" value="Metallo-depent_PP-like"/>
</dbReference>
<evidence type="ECO:0000256" key="5">
    <source>
        <dbReference type="ARBA" id="ARBA00023211"/>
    </source>
</evidence>
<evidence type="ECO:0000256" key="4">
    <source>
        <dbReference type="ARBA" id="ARBA00023136"/>
    </source>
</evidence>
<keyword evidence="4" id="KW-0472">Membrane</keyword>
<keyword evidence="2" id="KW-0997">Cell inner membrane</keyword>
<dbReference type="SUPFAM" id="SSF56300">
    <property type="entry name" value="Metallo-dependent phosphatases"/>
    <property type="match status" value="1"/>
</dbReference>
<dbReference type="GO" id="GO:0008758">
    <property type="term" value="F:UDP-2,3-diacylglucosamine hydrolase activity"/>
    <property type="evidence" value="ECO:0007669"/>
    <property type="project" value="TreeGrafter"/>
</dbReference>
<dbReference type="GO" id="GO:0009245">
    <property type="term" value="P:lipid A biosynthetic process"/>
    <property type="evidence" value="ECO:0007669"/>
    <property type="project" value="TreeGrafter"/>
</dbReference>
<evidence type="ECO:0000256" key="2">
    <source>
        <dbReference type="ARBA" id="ARBA00022519"/>
    </source>
</evidence>
<dbReference type="Pfam" id="PF00149">
    <property type="entry name" value="Metallophos"/>
    <property type="match status" value="1"/>
</dbReference>
<keyword evidence="3" id="KW-0479">Metal-binding</keyword>
<name>A0A369TAP7_9PROT</name>
<dbReference type="GO" id="GO:0046872">
    <property type="term" value="F:metal ion binding"/>
    <property type="evidence" value="ECO:0007669"/>
    <property type="project" value="UniProtKB-KW"/>
</dbReference>
<organism evidence="7 8">
    <name type="scientific">Ferruginivarius sediminum</name>
    <dbReference type="NCBI Taxonomy" id="2661937"/>
    <lineage>
        <taxon>Bacteria</taxon>
        <taxon>Pseudomonadati</taxon>
        <taxon>Pseudomonadota</taxon>
        <taxon>Alphaproteobacteria</taxon>
        <taxon>Rhodospirillales</taxon>
        <taxon>Rhodospirillaceae</taxon>
        <taxon>Ferruginivarius</taxon>
    </lineage>
</organism>
<comment type="caution">
    <text evidence="7">The sequence shown here is derived from an EMBL/GenBank/DDBJ whole genome shotgun (WGS) entry which is preliminary data.</text>
</comment>